<name>A0AA48KP88_9ALTE</name>
<dbReference type="EMBL" id="AP027272">
    <property type="protein sequence ID" value="BDX06391.1"/>
    <property type="molecule type" value="Genomic_DNA"/>
</dbReference>
<evidence type="ECO:0000313" key="2">
    <source>
        <dbReference type="EMBL" id="BDX06391.1"/>
    </source>
</evidence>
<dbReference type="Proteomes" id="UP001333710">
    <property type="component" value="Chromosome"/>
</dbReference>
<feature type="chain" id="PRO_5041376515" evidence="1">
    <location>
        <begin position="23"/>
        <end position="302"/>
    </location>
</feature>
<feature type="signal peptide" evidence="1">
    <location>
        <begin position="1"/>
        <end position="22"/>
    </location>
</feature>
<keyword evidence="1" id="KW-0732">Signal</keyword>
<evidence type="ECO:0000313" key="3">
    <source>
        <dbReference type="Proteomes" id="UP001333710"/>
    </source>
</evidence>
<evidence type="ECO:0000256" key="1">
    <source>
        <dbReference type="SAM" id="SignalP"/>
    </source>
</evidence>
<accession>A0AA48KP88</accession>
<gene>
    <name evidence="2" type="ORF">MACH26_19120</name>
</gene>
<protein>
    <submittedName>
        <fullName evidence="2">Uncharacterized protein</fullName>
    </submittedName>
</protein>
<organism evidence="2 3">
    <name type="scientific">Planctobacterium marinum</name>
    <dbReference type="NCBI Taxonomy" id="1631968"/>
    <lineage>
        <taxon>Bacteria</taxon>
        <taxon>Pseudomonadati</taxon>
        <taxon>Pseudomonadota</taxon>
        <taxon>Gammaproteobacteria</taxon>
        <taxon>Alteromonadales</taxon>
        <taxon>Alteromonadaceae</taxon>
        <taxon>Planctobacterium</taxon>
    </lineage>
</organism>
<proteinExistence type="predicted"/>
<keyword evidence="3" id="KW-1185">Reference proteome</keyword>
<sequence length="302" mass="33814">MRSVIKTLMLGLMLGLTSTSYAADNPNLLVLGEDADEDSIPRDSRVFKRVLGALANQMHDESFDVYDETAITLDNFEQGRVRRTDAEVIDVARSIKRPPIDVAVLFTIYASAKDTGYTTKVKARIEGRLLNVQTGKRLGNFEVDSGKTWNAPRNCERECILEVVGDKARVLGNDLGAVLAEKLAWMVDGGSNTSADRAGSNSMVTDYYLVFDNFSAEDFMDIEEYLVIFSGYESHRPTEQRHTRSEVMYRSSITSAKLNRNLKKMLEELDLRGVVTFEGNTFTVKQITLRGKKKKPDASDGW</sequence>
<dbReference type="RefSeq" id="WP_338292410.1">
    <property type="nucleotide sequence ID" value="NZ_AP027272.1"/>
</dbReference>
<dbReference type="KEGG" id="pmaw:MACH26_19120"/>
<dbReference type="AlphaFoldDB" id="A0AA48KP88"/>
<reference evidence="2" key="1">
    <citation type="submission" date="2023-01" db="EMBL/GenBank/DDBJ databases">
        <title>Complete genome sequence of Planctobacterium marinum strain Dej080120_11.</title>
        <authorList>
            <person name="Ueki S."/>
            <person name="Maruyama F."/>
        </authorList>
    </citation>
    <scope>NUCLEOTIDE SEQUENCE</scope>
    <source>
        <strain evidence="2">Dej080120_11</strain>
    </source>
</reference>